<protein>
    <submittedName>
        <fullName evidence="1">Uncharacterized protein</fullName>
    </submittedName>
</protein>
<dbReference type="VEuPathDB" id="MicrosporidiaDB:NBO_28g0071"/>
<sequence length="50" mass="6013">MPRGWSKEKDEELRKYLIENGFWNTLENFGISEEQAIKRCEGFLKYGNKE</sequence>
<accession>R0KW64</accession>
<keyword evidence="2" id="KW-1185">Reference proteome</keyword>
<evidence type="ECO:0000313" key="2">
    <source>
        <dbReference type="Proteomes" id="UP000016927"/>
    </source>
</evidence>
<organism evidence="1 2">
    <name type="scientific">Nosema bombycis (strain CQ1 / CVCC 102059)</name>
    <name type="common">Microsporidian parasite</name>
    <name type="synonym">Pebrine of silkworm</name>
    <dbReference type="NCBI Taxonomy" id="578461"/>
    <lineage>
        <taxon>Eukaryota</taxon>
        <taxon>Fungi</taxon>
        <taxon>Fungi incertae sedis</taxon>
        <taxon>Microsporidia</taxon>
        <taxon>Nosematidae</taxon>
        <taxon>Nosema</taxon>
    </lineage>
</organism>
<proteinExistence type="predicted"/>
<dbReference type="HOGENOM" id="CLU_3125491_0_0_1"/>
<evidence type="ECO:0000313" key="1">
    <source>
        <dbReference type="EMBL" id="EOB14432.1"/>
    </source>
</evidence>
<reference evidence="1 2" key="1">
    <citation type="journal article" date="2013" name="BMC Genomics">
        <title>Comparative genomics of parasitic silkworm microsporidia reveal an association between genome expansion and host adaptation.</title>
        <authorList>
            <person name="Pan G."/>
            <person name="Xu J."/>
            <person name="Li T."/>
            <person name="Xia Q."/>
            <person name="Liu S.L."/>
            <person name="Zhang G."/>
            <person name="Li S."/>
            <person name="Li C."/>
            <person name="Liu H."/>
            <person name="Yang L."/>
            <person name="Liu T."/>
            <person name="Zhang X."/>
            <person name="Wu Z."/>
            <person name="Fan W."/>
            <person name="Dang X."/>
            <person name="Xiang H."/>
            <person name="Tao M."/>
            <person name="Li Y."/>
            <person name="Hu J."/>
            <person name="Li Z."/>
            <person name="Lin L."/>
            <person name="Luo J."/>
            <person name="Geng L."/>
            <person name="Wang L."/>
            <person name="Long M."/>
            <person name="Wan Y."/>
            <person name="He N."/>
            <person name="Zhang Z."/>
            <person name="Lu C."/>
            <person name="Keeling P.J."/>
            <person name="Wang J."/>
            <person name="Xiang Z."/>
            <person name="Zhou Z."/>
        </authorList>
    </citation>
    <scope>NUCLEOTIDE SEQUENCE [LARGE SCALE GENOMIC DNA]</scope>
    <source>
        <strain evidence="2">CQ1 / CVCC 102059</strain>
    </source>
</reference>
<dbReference type="Proteomes" id="UP000016927">
    <property type="component" value="Unassembled WGS sequence"/>
</dbReference>
<dbReference type="EMBL" id="KB908936">
    <property type="protein sequence ID" value="EOB14432.1"/>
    <property type="molecule type" value="Genomic_DNA"/>
</dbReference>
<name>R0KW64_NOSB1</name>
<dbReference type="OrthoDB" id="5857104at2759"/>
<gene>
    <name evidence="1" type="ORF">NBO_28g0071</name>
</gene>
<dbReference type="AlphaFoldDB" id="R0KW64"/>
<dbReference type="OMA" id="HWEREFA"/>